<protein>
    <submittedName>
        <fullName evidence="1">Uncharacterized protein</fullName>
    </submittedName>
</protein>
<proteinExistence type="predicted"/>
<reference evidence="1" key="1">
    <citation type="submission" date="2018-02" db="EMBL/GenBank/DDBJ databases">
        <title>Rhizophora mucronata_Transcriptome.</title>
        <authorList>
            <person name="Meera S.P."/>
            <person name="Sreeshan A."/>
            <person name="Augustine A."/>
        </authorList>
    </citation>
    <scope>NUCLEOTIDE SEQUENCE</scope>
    <source>
        <tissue evidence="1">Leaf</tissue>
    </source>
</reference>
<name>A0A2P2NQJ3_RHIMU</name>
<evidence type="ECO:0000313" key="1">
    <source>
        <dbReference type="EMBL" id="MBX44762.1"/>
    </source>
</evidence>
<accession>A0A2P2NQJ3</accession>
<organism evidence="1">
    <name type="scientific">Rhizophora mucronata</name>
    <name type="common">Asiatic mangrove</name>
    <dbReference type="NCBI Taxonomy" id="61149"/>
    <lineage>
        <taxon>Eukaryota</taxon>
        <taxon>Viridiplantae</taxon>
        <taxon>Streptophyta</taxon>
        <taxon>Embryophyta</taxon>
        <taxon>Tracheophyta</taxon>
        <taxon>Spermatophyta</taxon>
        <taxon>Magnoliopsida</taxon>
        <taxon>eudicotyledons</taxon>
        <taxon>Gunneridae</taxon>
        <taxon>Pentapetalae</taxon>
        <taxon>rosids</taxon>
        <taxon>fabids</taxon>
        <taxon>Malpighiales</taxon>
        <taxon>Rhizophoraceae</taxon>
        <taxon>Rhizophora</taxon>
    </lineage>
</organism>
<dbReference type="AlphaFoldDB" id="A0A2P2NQJ3"/>
<dbReference type="EMBL" id="GGEC01064278">
    <property type="protein sequence ID" value="MBX44762.1"/>
    <property type="molecule type" value="Transcribed_RNA"/>
</dbReference>
<sequence>MLLSKSHNSILVDLFWLKPIWSRQNWYFG</sequence>